<feature type="compositionally biased region" description="Polar residues" evidence="6">
    <location>
        <begin position="488"/>
        <end position="506"/>
    </location>
</feature>
<keyword evidence="2 7" id="KW-0812">Transmembrane</keyword>
<reference evidence="8 9" key="1">
    <citation type="submission" date="2024-01" db="EMBL/GenBank/DDBJ databases">
        <authorList>
            <person name="Allen C."/>
            <person name="Tagirdzhanova G."/>
        </authorList>
    </citation>
    <scope>NUCLEOTIDE SEQUENCE [LARGE SCALE GENOMIC DNA]</scope>
    <source>
        <strain evidence="8 9">CBS 119000</strain>
    </source>
</reference>
<comment type="subcellular location">
    <subcellularLocation>
        <location evidence="1">Membrane</location>
        <topology evidence="1">Multi-pass membrane protein</topology>
    </subcellularLocation>
</comment>
<name>A0ABP0D934_9PEZI</name>
<feature type="compositionally biased region" description="Low complexity" evidence="6">
    <location>
        <begin position="770"/>
        <end position="780"/>
    </location>
</feature>
<evidence type="ECO:0000313" key="9">
    <source>
        <dbReference type="Proteomes" id="UP001642502"/>
    </source>
</evidence>
<dbReference type="Proteomes" id="UP001642502">
    <property type="component" value="Unassembled WGS sequence"/>
</dbReference>
<feature type="compositionally biased region" description="Polar residues" evidence="6">
    <location>
        <begin position="434"/>
        <end position="443"/>
    </location>
</feature>
<feature type="compositionally biased region" description="Polar residues" evidence="6">
    <location>
        <begin position="808"/>
        <end position="817"/>
    </location>
</feature>
<feature type="region of interest" description="Disordered" evidence="6">
    <location>
        <begin position="580"/>
        <end position="626"/>
    </location>
</feature>
<dbReference type="PANTHER" id="PTHR35779">
    <property type="entry name" value="PH-RESPONSE REGULATOR PROTEIN PALH/RIM21"/>
    <property type="match status" value="1"/>
</dbReference>
<evidence type="ECO:0000256" key="5">
    <source>
        <dbReference type="ARBA" id="ARBA00038109"/>
    </source>
</evidence>
<organism evidence="8 9">
    <name type="scientific">Sporothrix epigloea</name>
    <dbReference type="NCBI Taxonomy" id="1892477"/>
    <lineage>
        <taxon>Eukaryota</taxon>
        <taxon>Fungi</taxon>
        <taxon>Dikarya</taxon>
        <taxon>Ascomycota</taxon>
        <taxon>Pezizomycotina</taxon>
        <taxon>Sordariomycetes</taxon>
        <taxon>Sordariomycetidae</taxon>
        <taxon>Ophiostomatales</taxon>
        <taxon>Ophiostomataceae</taxon>
        <taxon>Sporothrix</taxon>
    </lineage>
</organism>
<keyword evidence="9" id="KW-1185">Reference proteome</keyword>
<sequence>MEVREIFVPSSSSTTASLAAESTRTSSVSRHNCRPINLPAGGVLYIPGADPVTLAATAVYKPICLPAGAPAIVASSGAGTVAGDLSNTTSTSSLSADNLNMTNVNLDDSAESTPQYSDFRDSFYASTFPQCYALASTTVIAYTLVIMLFITPRSFLDGGVVVLGRRGFTNGGSGGKNIGGRPWLQKVAALTVAISLTIATADTFRVAGTQYSWGIQNAKEMQQEVLGGTELKVIRIISDTFLWLAQAQTLVRLFPRQREKIIIKWTAFAVITLNVIFDCLNSFLYAGTGHSFTAAIPALSYLFELALSVLYAVWVIYYSLMKKRYAFYHPRMRNICLVAALSLLAILVPIVFFVLDICKPDFTGWGDYVLWVGAAAASVIVWEWVERIEALEREEKKDGILGREVFDGDEMLDIMPSDLSWPRRRKKEGAKAVSQKSNKYSGNGSDEGGDDRRPGGDRSGITSGRTTLRIWPSMSTFTKPYRLRARSRTSQPKSAQRSAAKQTTANVLRADASGNGEAGVIDDANPALGTAVTDTPRSPQPPLWPSRPARVVTPVSRSDTTSADSTVYVMRYHPVTDSHAGSTLGVHPSTVPASLSHSNSTSTSTASSSNHGQHPRTSTSFTGSQSVHHCVLTHASPPPQDQGHSVGSDIEALGGERTASRWRSLAHALPLRRGAASAEPSHGETSDVAVGRPSKAASSSLDNGRLQHDGSGRWDIRGRLEEFAATQAERFRERIRPSLDTTGLPVMVIPAPQRQGALLARVLEEEEHGQPLQQQPQQSQRTDAPTQLHVRHVTGNSNGWHRSHSADHNSVQPSLWRSYSDSSASTMSSVSRRAPLPAPHPASSPYNAAVFDAAAASSHNASRALH</sequence>
<feature type="region of interest" description="Disordered" evidence="6">
    <location>
        <begin position="673"/>
        <end position="712"/>
    </location>
</feature>
<evidence type="ECO:0000313" key="8">
    <source>
        <dbReference type="EMBL" id="CAK7263725.1"/>
    </source>
</evidence>
<dbReference type="EMBL" id="CAWUON010000004">
    <property type="protein sequence ID" value="CAK7263725.1"/>
    <property type="molecule type" value="Genomic_DNA"/>
</dbReference>
<feature type="compositionally biased region" description="Polar residues" evidence="6">
    <location>
        <begin position="615"/>
        <end position="626"/>
    </location>
</feature>
<comment type="similarity">
    <text evidence="5">Belongs to the palH/RIM21 family.</text>
</comment>
<dbReference type="InterPro" id="IPR014844">
    <property type="entry name" value="PalH"/>
</dbReference>
<keyword evidence="3 7" id="KW-1133">Transmembrane helix</keyword>
<evidence type="ECO:0000256" key="3">
    <source>
        <dbReference type="ARBA" id="ARBA00022989"/>
    </source>
</evidence>
<feature type="transmembrane region" description="Helical" evidence="7">
    <location>
        <begin position="298"/>
        <end position="320"/>
    </location>
</feature>
<feature type="region of interest" description="Disordered" evidence="6">
    <location>
        <begin position="765"/>
        <end position="822"/>
    </location>
</feature>
<dbReference type="Pfam" id="PF08733">
    <property type="entry name" value="PalH"/>
    <property type="match status" value="1"/>
</dbReference>
<proteinExistence type="inferred from homology"/>
<gene>
    <name evidence="8" type="primary">RIM21</name>
    <name evidence="8" type="ORF">SEPCBS119000_000629</name>
</gene>
<dbReference type="PANTHER" id="PTHR35779:SF1">
    <property type="entry name" value="PH-RESPONSE REGULATOR PROTEIN PALH_RIM21"/>
    <property type="match status" value="1"/>
</dbReference>
<keyword evidence="4 7" id="KW-0472">Membrane</keyword>
<evidence type="ECO:0000256" key="7">
    <source>
        <dbReference type="SAM" id="Phobius"/>
    </source>
</evidence>
<feature type="compositionally biased region" description="Low complexity" evidence="6">
    <location>
        <begin position="593"/>
        <end position="611"/>
    </location>
</feature>
<feature type="transmembrane region" description="Helical" evidence="7">
    <location>
        <begin position="332"/>
        <end position="356"/>
    </location>
</feature>
<protein>
    <submittedName>
        <fullName evidence="8">PH-response regulator protein palH/rim21</fullName>
    </submittedName>
</protein>
<feature type="region of interest" description="Disordered" evidence="6">
    <location>
        <begin position="423"/>
        <end position="561"/>
    </location>
</feature>
<feature type="transmembrane region" description="Helical" evidence="7">
    <location>
        <begin position="262"/>
        <end position="286"/>
    </location>
</feature>
<evidence type="ECO:0000256" key="6">
    <source>
        <dbReference type="SAM" id="MobiDB-lite"/>
    </source>
</evidence>
<evidence type="ECO:0000256" key="4">
    <source>
        <dbReference type="ARBA" id="ARBA00023136"/>
    </source>
</evidence>
<evidence type="ECO:0000256" key="1">
    <source>
        <dbReference type="ARBA" id="ARBA00004141"/>
    </source>
</evidence>
<feature type="transmembrane region" description="Helical" evidence="7">
    <location>
        <begin position="132"/>
        <end position="150"/>
    </location>
</feature>
<evidence type="ECO:0000256" key="2">
    <source>
        <dbReference type="ARBA" id="ARBA00022692"/>
    </source>
</evidence>
<accession>A0ABP0D934</accession>
<comment type="caution">
    <text evidence="8">The sequence shown here is derived from an EMBL/GenBank/DDBJ whole genome shotgun (WGS) entry which is preliminary data.</text>
</comment>